<keyword evidence="2" id="KW-1185">Reference proteome</keyword>
<evidence type="ECO:0000313" key="1">
    <source>
        <dbReference type="EMBL" id="MBB2994629.1"/>
    </source>
</evidence>
<proteinExistence type="predicted"/>
<evidence type="ECO:0000313" key="2">
    <source>
        <dbReference type="Proteomes" id="UP000523000"/>
    </source>
</evidence>
<name>A0A839QEQ6_9MICC</name>
<dbReference type="EMBL" id="JACHVS010000001">
    <property type="protein sequence ID" value="MBB2994629.1"/>
    <property type="molecule type" value="Genomic_DNA"/>
</dbReference>
<sequence>MENRMTAGPLSLELPSGWEPGPGIAGTDAIALAPADSAGGFRPNLVVNSEPFSGSTAKLSTVVLATHQVTMSDYHLIDVEAWDGLASEGRRFEFMHRQGGLLLHCIQYTASLNGLATHVTFSCAEDQLARWDAALLECAETIGASA</sequence>
<protein>
    <recommendedName>
        <fullName evidence="3">DUF1795 domain-containing protein</fullName>
    </recommendedName>
</protein>
<organism evidence="1 2">
    <name type="scientific">Paeniglutamicibacter cryotolerans</name>
    <dbReference type="NCBI Taxonomy" id="670079"/>
    <lineage>
        <taxon>Bacteria</taxon>
        <taxon>Bacillati</taxon>
        <taxon>Actinomycetota</taxon>
        <taxon>Actinomycetes</taxon>
        <taxon>Micrococcales</taxon>
        <taxon>Micrococcaceae</taxon>
        <taxon>Paeniglutamicibacter</taxon>
    </lineage>
</organism>
<accession>A0A839QEQ6</accession>
<dbReference type="RefSeq" id="WP_221184365.1">
    <property type="nucleotide sequence ID" value="NZ_BAABGK010000023.1"/>
</dbReference>
<reference evidence="1 2" key="1">
    <citation type="submission" date="2020-08" db="EMBL/GenBank/DDBJ databases">
        <title>Sequencing the genomes of 1000 actinobacteria strains.</title>
        <authorList>
            <person name="Klenk H.-P."/>
        </authorList>
    </citation>
    <scope>NUCLEOTIDE SEQUENCE [LARGE SCALE GENOMIC DNA]</scope>
    <source>
        <strain evidence="1 2">DSM 22826</strain>
    </source>
</reference>
<evidence type="ECO:0008006" key="3">
    <source>
        <dbReference type="Google" id="ProtNLM"/>
    </source>
</evidence>
<dbReference type="AlphaFoldDB" id="A0A839QEQ6"/>
<dbReference type="Proteomes" id="UP000523000">
    <property type="component" value="Unassembled WGS sequence"/>
</dbReference>
<gene>
    <name evidence="1" type="ORF">E9229_000820</name>
</gene>
<comment type="caution">
    <text evidence="1">The sequence shown here is derived from an EMBL/GenBank/DDBJ whole genome shotgun (WGS) entry which is preliminary data.</text>
</comment>
<dbReference type="Gene3D" id="3.40.1000.10">
    <property type="entry name" value="Mog1/PsbP, alpha/beta/alpha sandwich"/>
    <property type="match status" value="1"/>
</dbReference>